<dbReference type="GO" id="GO:0005829">
    <property type="term" value="C:cytosol"/>
    <property type="evidence" value="ECO:0007669"/>
    <property type="project" value="TreeGrafter"/>
</dbReference>
<dbReference type="AlphaFoldDB" id="E3NWI8"/>
<dbReference type="EMBL" id="DS271619">
    <property type="protein sequence ID" value="EFP02691.1"/>
    <property type="molecule type" value="Genomic_DNA"/>
</dbReference>
<keyword evidence="4" id="KW-0067">ATP-binding</keyword>
<name>E3NWI8_CAERE</name>
<keyword evidence="7" id="KW-1185">Reference proteome</keyword>
<protein>
    <recommendedName>
        <fullName evidence="5">Helicase ATP-binding domain-containing protein</fullName>
    </recommendedName>
</protein>
<dbReference type="PANTHER" id="PTHR47959">
    <property type="entry name" value="ATP-DEPENDENT RNA HELICASE RHLE-RELATED"/>
    <property type="match status" value="1"/>
</dbReference>
<dbReference type="OrthoDB" id="5873112at2759"/>
<evidence type="ECO:0000256" key="2">
    <source>
        <dbReference type="ARBA" id="ARBA00022801"/>
    </source>
</evidence>
<organism evidence="7">
    <name type="scientific">Caenorhabditis remanei</name>
    <name type="common">Caenorhabditis vulgaris</name>
    <dbReference type="NCBI Taxonomy" id="31234"/>
    <lineage>
        <taxon>Eukaryota</taxon>
        <taxon>Metazoa</taxon>
        <taxon>Ecdysozoa</taxon>
        <taxon>Nematoda</taxon>
        <taxon>Chromadorea</taxon>
        <taxon>Rhabditida</taxon>
        <taxon>Rhabditina</taxon>
        <taxon>Rhabditomorpha</taxon>
        <taxon>Rhabditoidea</taxon>
        <taxon>Rhabditidae</taxon>
        <taxon>Peloderinae</taxon>
        <taxon>Caenorhabditis</taxon>
    </lineage>
</organism>
<dbReference type="Pfam" id="PF00270">
    <property type="entry name" value="DEAD"/>
    <property type="match status" value="1"/>
</dbReference>
<dbReference type="HOGENOM" id="CLU_2690196_0_0_1"/>
<gene>
    <name evidence="6" type="ORF">CRE_26045</name>
</gene>
<evidence type="ECO:0000256" key="3">
    <source>
        <dbReference type="ARBA" id="ARBA00022806"/>
    </source>
</evidence>
<evidence type="ECO:0000313" key="6">
    <source>
        <dbReference type="EMBL" id="EFP02691.1"/>
    </source>
</evidence>
<dbReference type="InterPro" id="IPR011545">
    <property type="entry name" value="DEAD/DEAH_box_helicase_dom"/>
</dbReference>
<dbReference type="GO" id="GO:0003724">
    <property type="term" value="F:RNA helicase activity"/>
    <property type="evidence" value="ECO:0007669"/>
    <property type="project" value="TreeGrafter"/>
</dbReference>
<evidence type="ECO:0000256" key="4">
    <source>
        <dbReference type="ARBA" id="ARBA00022840"/>
    </source>
</evidence>
<reference evidence="6" key="1">
    <citation type="submission" date="2007-07" db="EMBL/GenBank/DDBJ databases">
        <title>PCAP assembly of the Caenorhabditis remanei genome.</title>
        <authorList>
            <consortium name="The Caenorhabditis remanei Sequencing Consortium"/>
            <person name="Wilson R.K."/>
        </authorList>
    </citation>
    <scope>NUCLEOTIDE SEQUENCE [LARGE SCALE GENOMIC DNA]</scope>
    <source>
        <strain evidence="6">PB4641</strain>
    </source>
</reference>
<evidence type="ECO:0000256" key="1">
    <source>
        <dbReference type="ARBA" id="ARBA00022741"/>
    </source>
</evidence>
<sequence length="74" mass="8268">MDGKDVVAMSRTGSGKTAAFVIPMLQKLKGRDTKGIRALMVSPTRELALQTFKVVKEVRNRCEIRLKSTEITIF</sequence>
<dbReference type="InterPro" id="IPR014001">
    <property type="entry name" value="Helicase_ATP-bd"/>
</dbReference>
<dbReference type="InterPro" id="IPR050079">
    <property type="entry name" value="DEAD_box_RNA_helicase"/>
</dbReference>
<dbReference type="Gene3D" id="3.40.50.300">
    <property type="entry name" value="P-loop containing nucleotide triphosphate hydrolases"/>
    <property type="match status" value="1"/>
</dbReference>
<dbReference type="PANTHER" id="PTHR47959:SF8">
    <property type="entry name" value="RNA HELICASE"/>
    <property type="match status" value="1"/>
</dbReference>
<dbReference type="GO" id="GO:0005524">
    <property type="term" value="F:ATP binding"/>
    <property type="evidence" value="ECO:0007669"/>
    <property type="project" value="UniProtKB-KW"/>
</dbReference>
<feature type="domain" description="Helicase ATP-binding" evidence="5">
    <location>
        <begin position="1"/>
        <end position="74"/>
    </location>
</feature>
<dbReference type="eggNOG" id="KOG0337">
    <property type="taxonomic scope" value="Eukaryota"/>
</dbReference>
<accession>E3NWI8</accession>
<keyword evidence="3" id="KW-0347">Helicase</keyword>
<dbReference type="GO" id="GO:0016787">
    <property type="term" value="F:hydrolase activity"/>
    <property type="evidence" value="ECO:0007669"/>
    <property type="project" value="UniProtKB-KW"/>
</dbReference>
<dbReference type="GO" id="GO:0003676">
    <property type="term" value="F:nucleic acid binding"/>
    <property type="evidence" value="ECO:0007669"/>
    <property type="project" value="InterPro"/>
</dbReference>
<dbReference type="STRING" id="31234.E3NWI8"/>
<dbReference type="PROSITE" id="PS51192">
    <property type="entry name" value="HELICASE_ATP_BIND_1"/>
    <property type="match status" value="1"/>
</dbReference>
<evidence type="ECO:0000259" key="5">
    <source>
        <dbReference type="PROSITE" id="PS51192"/>
    </source>
</evidence>
<dbReference type="InParanoid" id="E3NWI8"/>
<dbReference type="SUPFAM" id="SSF52540">
    <property type="entry name" value="P-loop containing nucleoside triphosphate hydrolases"/>
    <property type="match status" value="1"/>
</dbReference>
<dbReference type="InterPro" id="IPR027417">
    <property type="entry name" value="P-loop_NTPase"/>
</dbReference>
<keyword evidence="2" id="KW-0378">Hydrolase</keyword>
<dbReference type="Proteomes" id="UP000008281">
    <property type="component" value="Unassembled WGS sequence"/>
</dbReference>
<keyword evidence="1" id="KW-0547">Nucleotide-binding</keyword>
<proteinExistence type="predicted"/>
<evidence type="ECO:0000313" key="7">
    <source>
        <dbReference type="Proteomes" id="UP000008281"/>
    </source>
</evidence>